<proteinExistence type="predicted"/>
<dbReference type="AlphaFoldDB" id="A0AA40SWV9"/>
<evidence type="ECO:0000313" key="2">
    <source>
        <dbReference type="Proteomes" id="UP001165986"/>
    </source>
</evidence>
<dbReference type="InterPro" id="IPR049891">
    <property type="entry name" value="CTB"/>
</dbReference>
<dbReference type="EMBL" id="VJXY01000010">
    <property type="protein sequence ID" value="MBD6616465.1"/>
    <property type="molecule type" value="Genomic_DNA"/>
</dbReference>
<accession>A0AA40SWV9</accession>
<name>A0AA40SWV9_9NOST</name>
<protein>
    <submittedName>
        <fullName evidence="1">Uncharacterized protein</fullName>
    </submittedName>
</protein>
<gene>
    <name evidence="1" type="ORF">FNW02_11605</name>
</gene>
<keyword evidence="2" id="KW-1185">Reference proteome</keyword>
<dbReference type="Proteomes" id="UP001165986">
    <property type="component" value="Unassembled WGS sequence"/>
</dbReference>
<organism evidence="1 2">
    <name type="scientific">Komarekiella delphini-convector SJRDD-AB1</name>
    <dbReference type="NCBI Taxonomy" id="2593771"/>
    <lineage>
        <taxon>Bacteria</taxon>
        <taxon>Bacillati</taxon>
        <taxon>Cyanobacteriota</taxon>
        <taxon>Cyanophyceae</taxon>
        <taxon>Nostocales</taxon>
        <taxon>Nostocaceae</taxon>
        <taxon>Komarekiella</taxon>
        <taxon>Komarekiella delphini-convector</taxon>
    </lineage>
</organism>
<sequence>MSEINKSEQAQELSTEELDTVAGGLIDVTQIAAVRTNFEVVGSDAVAGKGLAGTSGLAINDETDSIAARRDFVS</sequence>
<evidence type="ECO:0000313" key="1">
    <source>
        <dbReference type="EMBL" id="MBD6616465.1"/>
    </source>
</evidence>
<dbReference type="RefSeq" id="WP_191757705.1">
    <property type="nucleotide sequence ID" value="NZ_VJXY01000010.1"/>
</dbReference>
<comment type="caution">
    <text evidence="1">The sequence shown here is derived from an EMBL/GenBank/DDBJ whole genome shotgun (WGS) entry which is preliminary data.</text>
</comment>
<reference evidence="1" key="1">
    <citation type="submission" date="2019-07" db="EMBL/GenBank/DDBJ databases">
        <title>Toxilogical consequences of a new and cryptic species of cyanobacteria (Komarekiella delphini-convector) recovered from the epidermis of a bottlenose dolphin and 1500 ft. in the air.</title>
        <authorList>
            <person name="Brown A.O."/>
            <person name="Dvorak P."/>
            <person name="Villanueva C.D."/>
            <person name="Foss A.J."/>
            <person name="Garvey A.D."/>
            <person name="Gibson Q.A."/>
            <person name="Johansen J.R."/>
            <person name="Casamatta D.A."/>
        </authorList>
    </citation>
    <scope>NUCLEOTIDE SEQUENCE</scope>
    <source>
        <strain evidence="1">SJRDD-AB1</strain>
    </source>
</reference>
<dbReference type="NCBIfam" id="NF038167">
    <property type="entry name" value="cyan_ocin_like"/>
    <property type="match status" value="1"/>
</dbReference>